<dbReference type="HAMAP" id="MF_00528">
    <property type="entry name" value="Maf"/>
    <property type="match status" value="1"/>
</dbReference>
<dbReference type="EMBL" id="CP036434">
    <property type="protein sequence ID" value="QDV09812.1"/>
    <property type="molecule type" value="Genomic_DNA"/>
</dbReference>
<dbReference type="Proteomes" id="UP000320390">
    <property type="component" value="Chromosome"/>
</dbReference>
<comment type="catalytic activity">
    <reaction evidence="5">
        <text>N(7)-methyl-GTP + H2O = N(7)-methyl-GMP + diphosphate + H(+)</text>
        <dbReference type="Rhea" id="RHEA:58744"/>
        <dbReference type="ChEBI" id="CHEBI:15377"/>
        <dbReference type="ChEBI" id="CHEBI:15378"/>
        <dbReference type="ChEBI" id="CHEBI:33019"/>
        <dbReference type="ChEBI" id="CHEBI:58285"/>
        <dbReference type="ChEBI" id="CHEBI:87133"/>
    </reaction>
</comment>
<dbReference type="EC" id="3.6.1.-" evidence="5"/>
<reference evidence="6 7" key="1">
    <citation type="submission" date="2019-02" db="EMBL/GenBank/DDBJ databases">
        <title>Deep-cultivation of Planctomycetes and their phenomic and genomic characterization uncovers novel biology.</title>
        <authorList>
            <person name="Wiegand S."/>
            <person name="Jogler M."/>
            <person name="Boedeker C."/>
            <person name="Pinto D."/>
            <person name="Vollmers J."/>
            <person name="Rivas-Marin E."/>
            <person name="Kohn T."/>
            <person name="Peeters S.H."/>
            <person name="Heuer A."/>
            <person name="Rast P."/>
            <person name="Oberbeckmann S."/>
            <person name="Bunk B."/>
            <person name="Jeske O."/>
            <person name="Meyerdierks A."/>
            <person name="Storesund J.E."/>
            <person name="Kallscheuer N."/>
            <person name="Luecker S."/>
            <person name="Lage O.M."/>
            <person name="Pohl T."/>
            <person name="Merkel B.J."/>
            <person name="Hornburger P."/>
            <person name="Mueller R.-W."/>
            <person name="Bruemmer F."/>
            <person name="Labrenz M."/>
            <person name="Spormann A.M."/>
            <person name="Op den Camp H."/>
            <person name="Overmann J."/>
            <person name="Amann R."/>
            <person name="Jetten M.S.M."/>
            <person name="Mascher T."/>
            <person name="Medema M.H."/>
            <person name="Devos D.P."/>
            <person name="Kaster A.-K."/>
            <person name="Ovreas L."/>
            <person name="Rohde M."/>
            <person name="Galperin M.Y."/>
            <person name="Jogler C."/>
        </authorList>
    </citation>
    <scope>NUCLEOTIDE SEQUENCE [LARGE SCALE GENOMIC DNA]</scope>
    <source>
        <strain evidence="6 7">Poly30</strain>
    </source>
</reference>
<keyword evidence="7" id="KW-1185">Reference proteome</keyword>
<comment type="caution">
    <text evidence="5">Lacks conserved residue(s) required for the propagation of feature annotation.</text>
</comment>
<dbReference type="GO" id="GO:0009117">
    <property type="term" value="P:nucleotide metabolic process"/>
    <property type="evidence" value="ECO:0007669"/>
    <property type="project" value="UniProtKB-KW"/>
</dbReference>
<feature type="site" description="Important for substrate specificity" evidence="5">
    <location>
        <position position="158"/>
    </location>
</feature>
<comment type="function">
    <text evidence="5">Nucleoside triphosphate pyrophosphatase that hydrolyzes 7-methyl-GTP (m(7)GTP). May have a dual role in cell division arrest and in preventing the incorporation of modified nucleotides into cellular nucleic acids.</text>
</comment>
<keyword evidence="3 5" id="KW-0378">Hydrolase</keyword>
<proteinExistence type="inferred from homology"/>
<dbReference type="AlphaFoldDB" id="A0A518F0E4"/>
<name>A0A518F0E4_9BACT</name>
<dbReference type="SUPFAM" id="SSF52972">
    <property type="entry name" value="ITPase-like"/>
    <property type="match status" value="1"/>
</dbReference>
<dbReference type="InterPro" id="IPR029001">
    <property type="entry name" value="ITPase-like_fam"/>
</dbReference>
<dbReference type="Gene3D" id="3.90.950.10">
    <property type="match status" value="1"/>
</dbReference>
<sequence>MLGSSSRYRAELLARLGVPFTQESPDVDEESYDVHFPSMSAEDFALTLARAKVAALRRQGGDRWLLCADQVGVLETGGERILLRKPGTPERCVEQLLRLAGRTHRLVNGVVLLSERDGTEYTAIDVQQLEMRPFERTEAEAYVELRAPLDSAGGYRIEDEGIRLFERIVSSDYTGIIGLPLIATARLFRQAGQL</sequence>
<organism evidence="6 7">
    <name type="scientific">Saltatorellus ferox</name>
    <dbReference type="NCBI Taxonomy" id="2528018"/>
    <lineage>
        <taxon>Bacteria</taxon>
        <taxon>Pseudomonadati</taxon>
        <taxon>Planctomycetota</taxon>
        <taxon>Planctomycetia</taxon>
        <taxon>Planctomycetia incertae sedis</taxon>
        <taxon>Saltatorellus</taxon>
    </lineage>
</organism>
<keyword evidence="4 5" id="KW-0546">Nucleotide metabolism</keyword>
<dbReference type="PANTHER" id="PTHR43213:SF10">
    <property type="entry name" value="7-METHYL-GTP PYROPHOSPHATASE"/>
    <property type="match status" value="1"/>
</dbReference>
<gene>
    <name evidence="6" type="primary">yceF</name>
    <name evidence="6" type="ORF">Poly30_53720</name>
</gene>
<evidence type="ECO:0000313" key="6">
    <source>
        <dbReference type="EMBL" id="QDV09812.1"/>
    </source>
</evidence>
<evidence type="ECO:0000256" key="1">
    <source>
        <dbReference type="ARBA" id="ARBA00004496"/>
    </source>
</evidence>
<feature type="site" description="Important for substrate specificity" evidence="5">
    <location>
        <position position="70"/>
    </location>
</feature>
<dbReference type="Pfam" id="PF02545">
    <property type="entry name" value="Maf"/>
    <property type="match status" value="1"/>
</dbReference>
<dbReference type="PANTHER" id="PTHR43213">
    <property type="entry name" value="BIFUNCTIONAL DTTP/UTP PYROPHOSPHATASE/METHYLTRANSFERASE PROTEIN-RELATED"/>
    <property type="match status" value="1"/>
</dbReference>
<comment type="similarity">
    <text evidence="5">Belongs to the Maf family. YceF subfamily.</text>
</comment>
<dbReference type="GO" id="GO:0005737">
    <property type="term" value="C:cytoplasm"/>
    <property type="evidence" value="ECO:0007669"/>
    <property type="project" value="UniProtKB-SubCell"/>
</dbReference>
<evidence type="ECO:0000256" key="5">
    <source>
        <dbReference type="HAMAP-Rule" id="MF_00528"/>
    </source>
</evidence>
<evidence type="ECO:0000256" key="2">
    <source>
        <dbReference type="ARBA" id="ARBA00022490"/>
    </source>
</evidence>
<dbReference type="InterPro" id="IPR003697">
    <property type="entry name" value="Maf-like"/>
</dbReference>
<accession>A0A518F0E4</accession>
<comment type="cofactor">
    <cofactor evidence="5">
        <name>a divalent metal cation</name>
        <dbReference type="ChEBI" id="CHEBI:60240"/>
    </cofactor>
</comment>
<evidence type="ECO:0000256" key="4">
    <source>
        <dbReference type="ARBA" id="ARBA00023080"/>
    </source>
</evidence>
<feature type="site" description="Important for substrate specificity" evidence="5">
    <location>
        <position position="8"/>
    </location>
</feature>
<keyword evidence="2 5" id="KW-0963">Cytoplasm</keyword>
<feature type="active site" description="Proton acceptor" evidence="5">
    <location>
        <position position="69"/>
    </location>
</feature>
<dbReference type="PIRSF" id="PIRSF006305">
    <property type="entry name" value="Maf"/>
    <property type="match status" value="1"/>
</dbReference>
<dbReference type="CDD" id="cd00555">
    <property type="entry name" value="Maf"/>
    <property type="match status" value="1"/>
</dbReference>
<evidence type="ECO:0000313" key="7">
    <source>
        <dbReference type="Proteomes" id="UP000320390"/>
    </source>
</evidence>
<protein>
    <recommendedName>
        <fullName evidence="5">7-methyl-GTP pyrophosphatase</fullName>
        <shortName evidence="5">m(7)GTP pyrophosphatase</shortName>
        <ecNumber evidence="5">3.6.1.-</ecNumber>
    </recommendedName>
</protein>
<evidence type="ECO:0000256" key="3">
    <source>
        <dbReference type="ARBA" id="ARBA00022801"/>
    </source>
</evidence>
<dbReference type="GO" id="GO:0047429">
    <property type="term" value="F:nucleoside triphosphate diphosphatase activity"/>
    <property type="evidence" value="ECO:0007669"/>
    <property type="project" value="InterPro"/>
</dbReference>
<comment type="subcellular location">
    <subcellularLocation>
        <location evidence="1 5">Cytoplasm</location>
    </subcellularLocation>
</comment>